<dbReference type="InterPro" id="IPR013320">
    <property type="entry name" value="ConA-like_dom_sf"/>
</dbReference>
<keyword evidence="1" id="KW-0479">Metal-binding</keyword>
<accession>A0A8C9RE21</accession>
<dbReference type="InterPro" id="IPR003879">
    <property type="entry name" value="Butyrophylin_SPRY"/>
</dbReference>
<dbReference type="Pfam" id="PF00622">
    <property type="entry name" value="SPRY"/>
    <property type="match status" value="1"/>
</dbReference>
<name>A0A8C9RE21_SCLFO</name>
<evidence type="ECO:0000256" key="2">
    <source>
        <dbReference type="ARBA" id="ARBA00022771"/>
    </source>
</evidence>
<keyword evidence="3" id="KW-0862">Zinc</keyword>
<dbReference type="GeneTree" id="ENSGT01150000286950"/>
<dbReference type="AlphaFoldDB" id="A0A8C9RE21"/>
<dbReference type="InterPro" id="IPR006574">
    <property type="entry name" value="PRY"/>
</dbReference>
<sequence length="249" mass="28100">MSAAMSLSLNVMHKLLRFPATPRMGQAVQKMCVCIIDNTVFSVCVFLYRLPGCCVTEQGCTSLALCSRPYSHLRELDLSYNHPGDSGVKLLSYLLLCVITTNPYCQLTLDPNTANTHLYLSEENRKVTCRKEEQKHPDHPNRFECRKQVLCVENLSDRCYWEVQWSGIAAVIGVSYKGIRRKGDSEDCRLGYNDKSWVLYCSDKSYAVRHNRKCTEIPVPPSSKVGVYVDFVSGTLSFYSISSGEPTLL</sequence>
<reference evidence="5" key="2">
    <citation type="submission" date="2025-08" db="UniProtKB">
        <authorList>
            <consortium name="Ensembl"/>
        </authorList>
    </citation>
    <scope>IDENTIFICATION</scope>
</reference>
<dbReference type="Proteomes" id="UP000694397">
    <property type="component" value="Chromosome 6"/>
</dbReference>
<dbReference type="Pfam" id="PF13765">
    <property type="entry name" value="PRY"/>
    <property type="match status" value="1"/>
</dbReference>
<reference evidence="5" key="3">
    <citation type="submission" date="2025-09" db="UniProtKB">
        <authorList>
            <consortium name="Ensembl"/>
        </authorList>
    </citation>
    <scope>IDENTIFICATION</scope>
</reference>
<feature type="domain" description="B30.2/SPRY" evidence="4">
    <location>
        <begin position="87"/>
        <end position="249"/>
    </location>
</feature>
<keyword evidence="6" id="KW-1185">Reference proteome</keyword>
<dbReference type="InterPro" id="IPR003877">
    <property type="entry name" value="SPRY_dom"/>
</dbReference>
<protein>
    <recommendedName>
        <fullName evidence="4">B30.2/SPRY domain-containing protein</fullName>
    </recommendedName>
</protein>
<organism evidence="5 6">
    <name type="scientific">Scleropages formosus</name>
    <name type="common">Asian bonytongue</name>
    <name type="synonym">Osteoglossum formosum</name>
    <dbReference type="NCBI Taxonomy" id="113540"/>
    <lineage>
        <taxon>Eukaryota</taxon>
        <taxon>Metazoa</taxon>
        <taxon>Chordata</taxon>
        <taxon>Craniata</taxon>
        <taxon>Vertebrata</taxon>
        <taxon>Euteleostomi</taxon>
        <taxon>Actinopterygii</taxon>
        <taxon>Neopterygii</taxon>
        <taxon>Teleostei</taxon>
        <taxon>Osteoglossocephala</taxon>
        <taxon>Osteoglossomorpha</taxon>
        <taxon>Osteoglossiformes</taxon>
        <taxon>Osteoglossidae</taxon>
        <taxon>Scleropages</taxon>
    </lineage>
</organism>
<dbReference type="GO" id="GO:0005737">
    <property type="term" value="C:cytoplasm"/>
    <property type="evidence" value="ECO:0007669"/>
    <property type="project" value="UniProtKB-ARBA"/>
</dbReference>
<dbReference type="Ensembl" id="ENSSFOT00015010389.2">
    <property type="protein sequence ID" value="ENSSFOP00015010248.2"/>
    <property type="gene ID" value="ENSSFOG00015006643.2"/>
</dbReference>
<dbReference type="Gene3D" id="2.60.120.920">
    <property type="match status" value="1"/>
</dbReference>
<evidence type="ECO:0000313" key="6">
    <source>
        <dbReference type="Proteomes" id="UP000694397"/>
    </source>
</evidence>
<dbReference type="PRINTS" id="PR01407">
    <property type="entry name" value="BUTYPHLNCDUF"/>
</dbReference>
<dbReference type="GO" id="GO:0008270">
    <property type="term" value="F:zinc ion binding"/>
    <property type="evidence" value="ECO:0007669"/>
    <property type="project" value="UniProtKB-KW"/>
</dbReference>
<keyword evidence="2" id="KW-0863">Zinc-finger</keyword>
<dbReference type="InterPro" id="IPR043136">
    <property type="entry name" value="B30.2/SPRY_sf"/>
</dbReference>
<evidence type="ECO:0000259" key="4">
    <source>
        <dbReference type="PROSITE" id="PS50188"/>
    </source>
</evidence>
<dbReference type="PROSITE" id="PS50188">
    <property type="entry name" value="B302_SPRY"/>
    <property type="match status" value="1"/>
</dbReference>
<reference evidence="5 6" key="1">
    <citation type="submission" date="2019-04" db="EMBL/GenBank/DDBJ databases">
        <authorList>
            <consortium name="Wellcome Sanger Institute Data Sharing"/>
        </authorList>
    </citation>
    <scope>NUCLEOTIDE SEQUENCE [LARGE SCALE GENOMIC DNA]</scope>
</reference>
<dbReference type="PANTHER" id="PTHR25465:SF14">
    <property type="entry name" value="E3 UBIQUITIN-PROTEIN LIGASE TRIM65"/>
    <property type="match status" value="1"/>
</dbReference>
<dbReference type="SUPFAM" id="SSF52047">
    <property type="entry name" value="RNI-like"/>
    <property type="match status" value="1"/>
</dbReference>
<dbReference type="SUPFAM" id="SSF49899">
    <property type="entry name" value="Concanavalin A-like lectins/glucanases"/>
    <property type="match status" value="1"/>
</dbReference>
<dbReference type="InterPro" id="IPR001870">
    <property type="entry name" value="B30.2/SPRY"/>
</dbReference>
<evidence type="ECO:0000256" key="1">
    <source>
        <dbReference type="ARBA" id="ARBA00022723"/>
    </source>
</evidence>
<evidence type="ECO:0000256" key="3">
    <source>
        <dbReference type="ARBA" id="ARBA00022833"/>
    </source>
</evidence>
<evidence type="ECO:0000313" key="5">
    <source>
        <dbReference type="Ensembl" id="ENSSFOP00015010248.2"/>
    </source>
</evidence>
<proteinExistence type="predicted"/>
<dbReference type="InterPro" id="IPR051051">
    <property type="entry name" value="E3_ubiq-ligase_TRIM/RNF"/>
</dbReference>
<dbReference type="SMART" id="SM00589">
    <property type="entry name" value="PRY"/>
    <property type="match status" value="1"/>
</dbReference>
<dbReference type="PANTHER" id="PTHR25465">
    <property type="entry name" value="B-BOX DOMAIN CONTAINING"/>
    <property type="match status" value="1"/>
</dbReference>
<dbReference type="OrthoDB" id="9903688at2759"/>
<dbReference type="CDD" id="cd16040">
    <property type="entry name" value="SPRY_PRY_SNTX"/>
    <property type="match status" value="1"/>
</dbReference>